<organism evidence="1 2">
    <name type="scientific">Phytophthora nicotianae P1976</name>
    <dbReference type="NCBI Taxonomy" id="1317066"/>
    <lineage>
        <taxon>Eukaryota</taxon>
        <taxon>Sar</taxon>
        <taxon>Stramenopiles</taxon>
        <taxon>Oomycota</taxon>
        <taxon>Peronosporomycetes</taxon>
        <taxon>Peronosporales</taxon>
        <taxon>Peronosporaceae</taxon>
        <taxon>Phytophthora</taxon>
    </lineage>
</organism>
<comment type="caution">
    <text evidence="1">The sequence shown here is derived from an EMBL/GenBank/DDBJ whole genome shotgun (WGS) entry which is preliminary data.</text>
</comment>
<protein>
    <submittedName>
        <fullName evidence="1">Uncharacterized protein</fullName>
    </submittedName>
</protein>
<name>A0A081AR80_PHYNI</name>
<dbReference type="Proteomes" id="UP000028582">
    <property type="component" value="Unassembled WGS sequence"/>
</dbReference>
<reference evidence="1 2" key="1">
    <citation type="submission" date="2013-11" db="EMBL/GenBank/DDBJ databases">
        <title>The Genome Sequence of Phytophthora parasitica P1976.</title>
        <authorList>
            <consortium name="The Broad Institute Genomics Platform"/>
            <person name="Russ C."/>
            <person name="Tyler B."/>
            <person name="Panabieres F."/>
            <person name="Shan W."/>
            <person name="Tripathy S."/>
            <person name="Grunwald N."/>
            <person name="Machado M."/>
            <person name="Johnson C.S."/>
            <person name="Walker B."/>
            <person name="Young S."/>
            <person name="Zeng Q."/>
            <person name="Gargeya S."/>
            <person name="Fitzgerald M."/>
            <person name="Haas B."/>
            <person name="Abouelleil A."/>
            <person name="Allen A.W."/>
            <person name="Alvarado L."/>
            <person name="Arachchi H.M."/>
            <person name="Berlin A.M."/>
            <person name="Chapman S.B."/>
            <person name="Gainer-Dewar J."/>
            <person name="Goldberg J."/>
            <person name="Griggs A."/>
            <person name="Gujja S."/>
            <person name="Hansen M."/>
            <person name="Howarth C."/>
            <person name="Imamovic A."/>
            <person name="Ireland A."/>
            <person name="Larimer J."/>
            <person name="McCowan C."/>
            <person name="Murphy C."/>
            <person name="Pearson M."/>
            <person name="Poon T.W."/>
            <person name="Priest M."/>
            <person name="Roberts A."/>
            <person name="Saif S."/>
            <person name="Shea T."/>
            <person name="Sisk P."/>
            <person name="Sykes S."/>
            <person name="Wortman J."/>
            <person name="Nusbaum C."/>
            <person name="Birren B."/>
        </authorList>
    </citation>
    <scope>NUCLEOTIDE SEQUENCE [LARGE SCALE GENOMIC DNA]</scope>
    <source>
        <strain evidence="1 2">P1976</strain>
    </source>
</reference>
<dbReference type="AlphaFoldDB" id="A0A081AR80"/>
<evidence type="ECO:0000313" key="1">
    <source>
        <dbReference type="EMBL" id="ETO81391.1"/>
    </source>
</evidence>
<sequence length="36" mass="3937">MNGIKLLTPTQPEFAEVNELVVYETPVSGRCMRAAA</sequence>
<accession>A0A081AR80</accession>
<feature type="non-terminal residue" evidence="1">
    <location>
        <position position="1"/>
    </location>
</feature>
<gene>
    <name evidence="1" type="ORF">F444_04296</name>
</gene>
<proteinExistence type="predicted"/>
<dbReference type="EMBL" id="ANJA01000864">
    <property type="protein sequence ID" value="ETO81391.1"/>
    <property type="molecule type" value="Genomic_DNA"/>
</dbReference>
<evidence type="ECO:0000313" key="2">
    <source>
        <dbReference type="Proteomes" id="UP000028582"/>
    </source>
</evidence>